<dbReference type="RefSeq" id="WP_202245967.1">
    <property type="nucleotide sequence ID" value="NZ_JAESIY010000011.1"/>
</dbReference>
<evidence type="ECO:0000256" key="2">
    <source>
        <dbReference type="ARBA" id="ARBA00022737"/>
    </source>
</evidence>
<feature type="signal peptide" evidence="4">
    <location>
        <begin position="1"/>
        <end position="24"/>
    </location>
</feature>
<dbReference type="Pfam" id="PF07593">
    <property type="entry name" value="UnbV_ASPIC"/>
    <property type="match status" value="1"/>
</dbReference>
<dbReference type="InterPro" id="IPR028994">
    <property type="entry name" value="Integrin_alpha_N"/>
</dbReference>
<dbReference type="EMBL" id="JAESIY010000011">
    <property type="protein sequence ID" value="MBL3658173.1"/>
    <property type="molecule type" value="Genomic_DNA"/>
</dbReference>
<evidence type="ECO:0000313" key="7">
    <source>
        <dbReference type="Proteomes" id="UP000659388"/>
    </source>
</evidence>
<dbReference type="PROSITE" id="PS51257">
    <property type="entry name" value="PROKAR_LIPOPROTEIN"/>
    <property type="match status" value="1"/>
</dbReference>
<dbReference type="Proteomes" id="UP000659388">
    <property type="component" value="Unassembled WGS sequence"/>
</dbReference>
<dbReference type="Gene3D" id="2.130.10.130">
    <property type="entry name" value="Integrin alpha, N-terminal"/>
    <property type="match status" value="5"/>
</dbReference>
<dbReference type="PANTHER" id="PTHR16026">
    <property type="entry name" value="CARTILAGE ACIDIC PROTEIN 1"/>
    <property type="match status" value="1"/>
</dbReference>
<dbReference type="InterPro" id="IPR011519">
    <property type="entry name" value="UnbV_ASPIC"/>
</dbReference>
<feature type="chain" id="PRO_5037772733" evidence="4">
    <location>
        <begin position="25"/>
        <end position="1115"/>
    </location>
</feature>
<evidence type="ECO:0000313" key="6">
    <source>
        <dbReference type="EMBL" id="MBL3658173.1"/>
    </source>
</evidence>
<evidence type="ECO:0000256" key="3">
    <source>
        <dbReference type="ARBA" id="ARBA00023180"/>
    </source>
</evidence>
<accession>A0A937FD10</accession>
<proteinExistence type="predicted"/>
<feature type="domain" description="ASPIC/UnbV" evidence="5">
    <location>
        <begin position="542"/>
        <end position="609"/>
    </location>
</feature>
<evidence type="ECO:0000256" key="1">
    <source>
        <dbReference type="ARBA" id="ARBA00022729"/>
    </source>
</evidence>
<organism evidence="6 7">
    <name type="scientific">Fulvivirga sediminis</name>
    <dbReference type="NCBI Taxonomy" id="2803949"/>
    <lineage>
        <taxon>Bacteria</taxon>
        <taxon>Pseudomonadati</taxon>
        <taxon>Bacteroidota</taxon>
        <taxon>Cytophagia</taxon>
        <taxon>Cytophagales</taxon>
        <taxon>Fulvivirgaceae</taxon>
        <taxon>Fulvivirga</taxon>
    </lineage>
</organism>
<dbReference type="Pfam" id="PF13517">
    <property type="entry name" value="FG-GAP_3"/>
    <property type="match status" value="4"/>
</dbReference>
<protein>
    <submittedName>
        <fullName evidence="6">VCBS repeat-containing protein</fullName>
    </submittedName>
</protein>
<keyword evidence="2" id="KW-0677">Repeat</keyword>
<keyword evidence="7" id="KW-1185">Reference proteome</keyword>
<gene>
    <name evidence="6" type="ORF">JL102_18620</name>
</gene>
<evidence type="ECO:0000256" key="4">
    <source>
        <dbReference type="SAM" id="SignalP"/>
    </source>
</evidence>
<reference evidence="6" key="1">
    <citation type="submission" date="2021-01" db="EMBL/GenBank/DDBJ databases">
        <title>Fulvivirga kasyanovii gen. nov., sp nov., a novel member of the phylum Bacteroidetes isolated from seawater in a mussel farm.</title>
        <authorList>
            <person name="Zhao L.-H."/>
            <person name="Wang Z.-J."/>
        </authorList>
    </citation>
    <scope>NUCLEOTIDE SEQUENCE</scope>
    <source>
        <strain evidence="6">2943</strain>
    </source>
</reference>
<sequence length="1115" mass="124932">MRSTNHLALAILSLIVICSCNEQASEKEHQNYSLKGTLFKKVSIDHSQINFNNQLTETDTFNYFNYPYIYMGGGVSVADFNNDGLPDIYFTGNMVENKLYLNKGDLKFDDVTVASGTAGDGSWMHGATICDINNDGLKDIYISISGRNKVCRNQLFVNQGVNENGIPVFKELAKKYGIDDPGHSTQSTFFDYDNDGDLDLYVANYPITDFKTPSFFYSQMIKHPQMHSSDHLYRNNGDGTFVNVTEEAGLLSFSLSLSATVTDLNNDGYKDIYISSDFASPDFCYINNGDGTFKDVTAQSLRQTSYYGMGTDIADFNNDGYMDILQVDMTPEDHRRNKENMAGMNTAGFYELVDLGLHHQYMYNTLQLNRGLDDAGNPQFSNIAKIAGVSSTDWSWSPLFADFDNDGWKDIFISNGTRRDINNNDFFNKLDAERQVYFKATTEKSKSNELDNVHKMPSEPIANYIFKNNGDLTFEKKIEAWGLEEKGFSNGATYADLDNDGDLELIINNIDHVADIYENRSNDVGKHYIKVNFEGPDQNKMGIGTKATVWSGAQMQVSELTLSRGYQSSVEPILYFGLGENTKIDSLLVVWPNGKYELKKQVAVDQSLTFNYNEANHVYEKPALDKPLFTKTDEALLPKHKENTFNDFDVQVLLPHKMSNFGPALCVADVNKDGLDDYFVGTATGSNGAIYLQQPDGSFEKIDFQPEEDKMYEDLGATFVDIDNDGDLDLYIVSGGYEFRDDKNYQDRVYVNIDGEFTKATLPQITGSGSCIRPYDYDGDGDLDLFIGGRLSPANYPYPGTSYLLRNDSKKDDANFSVVTEDVIPGIAEVGMVTDAIWTDFNNDNKADLVVVGEWMPIKVYINKGNKFEDQTAEFFDQNMTGWWFSIDSGDFDNDGDTDYIVGNLGRNYKYQAAEGKPFKVYANDFDDNNESDIVLSYQNSGDEYPVRGRGCSSQQIPAIKAKYKDYKSFSQANVVDIYGDEELENSLHYSVENFGSIYLENTEDGYKVHYLPNEAQLAPINDILVKDWNNDGQLDIVVAGNLFSSEVETPRADAGIGLCLLGDGKGGFTPLSYEESGIFMPYDVKQMSKITVGGKEGFVSVSNQGPTQMYYIEK</sequence>
<evidence type="ECO:0000259" key="5">
    <source>
        <dbReference type="Pfam" id="PF07593"/>
    </source>
</evidence>
<dbReference type="SMART" id="SM00191">
    <property type="entry name" value="Int_alpha"/>
    <property type="match status" value="4"/>
</dbReference>
<keyword evidence="3" id="KW-0325">Glycoprotein</keyword>
<dbReference type="SUPFAM" id="SSF69318">
    <property type="entry name" value="Integrin alpha N-terminal domain"/>
    <property type="match status" value="3"/>
</dbReference>
<keyword evidence="1 4" id="KW-0732">Signal</keyword>
<dbReference type="InterPro" id="IPR013517">
    <property type="entry name" value="FG-GAP"/>
</dbReference>
<dbReference type="InterPro" id="IPR027039">
    <property type="entry name" value="Crtac1"/>
</dbReference>
<dbReference type="PANTHER" id="PTHR16026:SF0">
    <property type="entry name" value="CARTILAGE ACIDIC PROTEIN 1"/>
    <property type="match status" value="1"/>
</dbReference>
<comment type="caution">
    <text evidence="6">The sequence shown here is derived from an EMBL/GenBank/DDBJ whole genome shotgun (WGS) entry which is preliminary data.</text>
</comment>
<dbReference type="InterPro" id="IPR013519">
    <property type="entry name" value="Int_alpha_beta-p"/>
</dbReference>
<name>A0A937FD10_9BACT</name>
<dbReference type="AlphaFoldDB" id="A0A937FD10"/>